<evidence type="ECO:0000313" key="1">
    <source>
        <dbReference type="EMBL" id="MET4560771.1"/>
    </source>
</evidence>
<comment type="caution">
    <text evidence="1">The sequence shown here is derived from an EMBL/GenBank/DDBJ whole genome shotgun (WGS) entry which is preliminary data.</text>
</comment>
<dbReference type="Proteomes" id="UP001549363">
    <property type="component" value="Unassembled WGS sequence"/>
</dbReference>
<dbReference type="EMBL" id="JBEPSB010000007">
    <property type="protein sequence ID" value="MET4560771.1"/>
    <property type="molecule type" value="Genomic_DNA"/>
</dbReference>
<protein>
    <submittedName>
        <fullName evidence="1">Uncharacterized protein</fullName>
    </submittedName>
</protein>
<proteinExistence type="predicted"/>
<organism evidence="1 2">
    <name type="scientific">Lysinibacillus parviboronicapiens</name>
    <dbReference type="NCBI Taxonomy" id="436516"/>
    <lineage>
        <taxon>Bacteria</taxon>
        <taxon>Bacillati</taxon>
        <taxon>Bacillota</taxon>
        <taxon>Bacilli</taxon>
        <taxon>Bacillales</taxon>
        <taxon>Bacillaceae</taxon>
        <taxon>Lysinibacillus</taxon>
    </lineage>
</organism>
<reference evidence="1 2" key="1">
    <citation type="submission" date="2024-06" db="EMBL/GenBank/DDBJ databases">
        <title>Sorghum-associated microbial communities from plants grown in Nebraska, USA.</title>
        <authorList>
            <person name="Schachtman D."/>
        </authorList>
    </citation>
    <scope>NUCLEOTIDE SEQUENCE [LARGE SCALE GENOMIC DNA]</scope>
    <source>
        <strain evidence="1 2">736</strain>
    </source>
</reference>
<evidence type="ECO:0000313" key="2">
    <source>
        <dbReference type="Proteomes" id="UP001549363"/>
    </source>
</evidence>
<accession>A0ABV2PIL6</accession>
<gene>
    <name evidence="1" type="ORF">ABIA69_001915</name>
</gene>
<keyword evidence="2" id="KW-1185">Reference proteome</keyword>
<dbReference type="RefSeq" id="WP_354471652.1">
    <property type="nucleotide sequence ID" value="NZ_JBEPSB010000007.1"/>
</dbReference>
<name>A0ABV2PIL6_9BACI</name>
<sequence>MNKKTYNVHLKTGRIVEVESQRVVEKGGSIKFCNDRPSLADQYVNGPEIVASFNLDEVVYLMKQK</sequence>